<organism evidence="2 3">
    <name type="scientific">Aspergillus brasiliensis (strain CBS 101740 / IMI 381727 / IBT 21946)</name>
    <dbReference type="NCBI Taxonomy" id="767769"/>
    <lineage>
        <taxon>Eukaryota</taxon>
        <taxon>Fungi</taxon>
        <taxon>Dikarya</taxon>
        <taxon>Ascomycota</taxon>
        <taxon>Pezizomycotina</taxon>
        <taxon>Eurotiomycetes</taxon>
        <taxon>Eurotiomycetidae</taxon>
        <taxon>Eurotiales</taxon>
        <taxon>Aspergillaceae</taxon>
        <taxon>Aspergillus</taxon>
        <taxon>Aspergillus subgen. Circumdati</taxon>
    </lineage>
</organism>
<gene>
    <name evidence="2" type="ORF">ASPBRDRAFT_47996</name>
</gene>
<dbReference type="GeneID" id="93578484"/>
<keyword evidence="1" id="KW-1133">Transmembrane helix</keyword>
<dbReference type="Proteomes" id="UP000184499">
    <property type="component" value="Unassembled WGS sequence"/>
</dbReference>
<evidence type="ECO:0000256" key="1">
    <source>
        <dbReference type="SAM" id="Phobius"/>
    </source>
</evidence>
<name>A0A1L9U700_ASPBC</name>
<proteinExistence type="predicted"/>
<dbReference type="VEuPathDB" id="FungiDB:ASPBRDRAFT_47996"/>
<evidence type="ECO:0000313" key="3">
    <source>
        <dbReference type="Proteomes" id="UP000184499"/>
    </source>
</evidence>
<dbReference type="AlphaFoldDB" id="A0A1L9U700"/>
<reference evidence="3" key="1">
    <citation type="journal article" date="2017" name="Genome Biol.">
        <title>Comparative genomics reveals high biological diversity and specific adaptations in the industrially and medically important fungal genus Aspergillus.</title>
        <authorList>
            <person name="de Vries R.P."/>
            <person name="Riley R."/>
            <person name="Wiebenga A."/>
            <person name="Aguilar-Osorio G."/>
            <person name="Amillis S."/>
            <person name="Uchima C.A."/>
            <person name="Anderluh G."/>
            <person name="Asadollahi M."/>
            <person name="Askin M."/>
            <person name="Barry K."/>
            <person name="Battaglia E."/>
            <person name="Bayram O."/>
            <person name="Benocci T."/>
            <person name="Braus-Stromeyer S.A."/>
            <person name="Caldana C."/>
            <person name="Canovas D."/>
            <person name="Cerqueira G.C."/>
            <person name="Chen F."/>
            <person name="Chen W."/>
            <person name="Choi C."/>
            <person name="Clum A."/>
            <person name="Dos Santos R.A."/>
            <person name="Damasio A.R."/>
            <person name="Diallinas G."/>
            <person name="Emri T."/>
            <person name="Fekete E."/>
            <person name="Flipphi M."/>
            <person name="Freyberg S."/>
            <person name="Gallo A."/>
            <person name="Gournas C."/>
            <person name="Habgood R."/>
            <person name="Hainaut M."/>
            <person name="Harispe M.L."/>
            <person name="Henrissat B."/>
            <person name="Hilden K.S."/>
            <person name="Hope R."/>
            <person name="Hossain A."/>
            <person name="Karabika E."/>
            <person name="Karaffa L."/>
            <person name="Karanyi Z."/>
            <person name="Krasevec N."/>
            <person name="Kuo A."/>
            <person name="Kusch H."/>
            <person name="LaButti K."/>
            <person name="Lagendijk E.L."/>
            <person name="Lapidus A."/>
            <person name="Levasseur A."/>
            <person name="Lindquist E."/>
            <person name="Lipzen A."/>
            <person name="Logrieco A.F."/>
            <person name="MacCabe A."/>
            <person name="Maekelae M.R."/>
            <person name="Malavazi I."/>
            <person name="Melin P."/>
            <person name="Meyer V."/>
            <person name="Mielnichuk N."/>
            <person name="Miskei M."/>
            <person name="Molnar A.P."/>
            <person name="Mule G."/>
            <person name="Ngan C.Y."/>
            <person name="Orejas M."/>
            <person name="Orosz E."/>
            <person name="Ouedraogo J.P."/>
            <person name="Overkamp K.M."/>
            <person name="Park H.-S."/>
            <person name="Perrone G."/>
            <person name="Piumi F."/>
            <person name="Punt P.J."/>
            <person name="Ram A.F."/>
            <person name="Ramon A."/>
            <person name="Rauscher S."/>
            <person name="Record E."/>
            <person name="Riano-Pachon D.M."/>
            <person name="Robert V."/>
            <person name="Roehrig J."/>
            <person name="Ruller R."/>
            <person name="Salamov A."/>
            <person name="Salih N.S."/>
            <person name="Samson R.A."/>
            <person name="Sandor E."/>
            <person name="Sanguinetti M."/>
            <person name="Schuetze T."/>
            <person name="Sepcic K."/>
            <person name="Shelest E."/>
            <person name="Sherlock G."/>
            <person name="Sophianopoulou V."/>
            <person name="Squina F.M."/>
            <person name="Sun H."/>
            <person name="Susca A."/>
            <person name="Todd R.B."/>
            <person name="Tsang A."/>
            <person name="Unkles S.E."/>
            <person name="van de Wiele N."/>
            <person name="van Rossen-Uffink D."/>
            <person name="Oliveira J.V."/>
            <person name="Vesth T.C."/>
            <person name="Visser J."/>
            <person name="Yu J.-H."/>
            <person name="Zhou M."/>
            <person name="Andersen M.R."/>
            <person name="Archer D.B."/>
            <person name="Baker S.E."/>
            <person name="Benoit I."/>
            <person name="Brakhage A.A."/>
            <person name="Braus G.H."/>
            <person name="Fischer R."/>
            <person name="Frisvad J.C."/>
            <person name="Goldman G.H."/>
            <person name="Houbraken J."/>
            <person name="Oakley B."/>
            <person name="Pocsi I."/>
            <person name="Scazzocchio C."/>
            <person name="Seiboth B."/>
            <person name="vanKuyk P.A."/>
            <person name="Wortman J."/>
            <person name="Dyer P.S."/>
            <person name="Grigoriev I.V."/>
        </authorList>
    </citation>
    <scope>NUCLEOTIDE SEQUENCE [LARGE SCALE GENOMIC DNA]</scope>
    <source>
        <strain evidence="3">CBS 101740 / IMI 381727 / IBT 21946</strain>
    </source>
</reference>
<dbReference type="RefSeq" id="XP_067474706.1">
    <property type="nucleotide sequence ID" value="XM_067625996.1"/>
</dbReference>
<keyword evidence="1" id="KW-0812">Transmembrane</keyword>
<evidence type="ECO:0000313" key="2">
    <source>
        <dbReference type="EMBL" id="OJJ67457.1"/>
    </source>
</evidence>
<protein>
    <submittedName>
        <fullName evidence="2">Uncharacterized protein</fullName>
    </submittedName>
</protein>
<sequence length="88" mass="9800">MGDVLLLQSLQMMGMMLVIEMRTSQSQMDDVSSELFRRTAFLPLFRALISSALLMFRFCFPLGFLYFLWTGSCSPEPGSTSCGAVLGD</sequence>
<dbReference type="EMBL" id="KV878694">
    <property type="protein sequence ID" value="OJJ67457.1"/>
    <property type="molecule type" value="Genomic_DNA"/>
</dbReference>
<feature type="transmembrane region" description="Helical" evidence="1">
    <location>
        <begin position="44"/>
        <end position="69"/>
    </location>
</feature>
<keyword evidence="3" id="KW-1185">Reference proteome</keyword>
<accession>A0A1L9U700</accession>
<keyword evidence="1" id="KW-0472">Membrane</keyword>